<dbReference type="AlphaFoldDB" id="X1UYR7"/>
<comment type="caution">
    <text evidence="1">The sequence shown here is derived from an EMBL/GenBank/DDBJ whole genome shotgun (WGS) entry which is preliminary data.</text>
</comment>
<reference evidence="1" key="1">
    <citation type="journal article" date="2014" name="Front. Microbiol.">
        <title>High frequency of phylogenetically diverse reductive dehalogenase-homologous genes in deep subseafloor sedimentary metagenomes.</title>
        <authorList>
            <person name="Kawai M."/>
            <person name="Futagami T."/>
            <person name="Toyoda A."/>
            <person name="Takaki Y."/>
            <person name="Nishi S."/>
            <person name="Hori S."/>
            <person name="Arai W."/>
            <person name="Tsubouchi T."/>
            <person name="Morono Y."/>
            <person name="Uchiyama I."/>
            <person name="Ito T."/>
            <person name="Fujiyama A."/>
            <person name="Inagaki F."/>
            <person name="Takami H."/>
        </authorList>
    </citation>
    <scope>NUCLEOTIDE SEQUENCE</scope>
    <source>
        <strain evidence="1">Expedition CK06-06</strain>
    </source>
</reference>
<feature type="non-terminal residue" evidence="1">
    <location>
        <position position="1"/>
    </location>
</feature>
<dbReference type="EMBL" id="BARW01032023">
    <property type="protein sequence ID" value="GAJ08737.1"/>
    <property type="molecule type" value="Genomic_DNA"/>
</dbReference>
<name>X1UYR7_9ZZZZ</name>
<organism evidence="1">
    <name type="scientific">marine sediment metagenome</name>
    <dbReference type="NCBI Taxonomy" id="412755"/>
    <lineage>
        <taxon>unclassified sequences</taxon>
        <taxon>metagenomes</taxon>
        <taxon>ecological metagenomes</taxon>
    </lineage>
</organism>
<sequence>SDWVSALKPAPFIAGAQDNAWNENNLKDNDGLYDSTNFAQGDAYSIHQDTVSPATVPVYTGCFGSTDGPTNGGDWWFTNAYKDNDGIYFYLESTWGNNYPGTIRMKWGEYQNFEPNIHPHVYSVSINYEVWADSAGGVLDESTNLRVYAYDNVGNSVNKLVALTPGHRVHYYQTLTISSGAILTNIKNANGFIKYMEVRMYCNEEWLTTTWINIDYVDIYYHYHKFKVDFYYEFDFGVAGLTD</sequence>
<protein>
    <submittedName>
        <fullName evidence="1">Uncharacterized protein</fullName>
    </submittedName>
</protein>
<accession>X1UYR7</accession>
<gene>
    <name evidence="1" type="ORF">S12H4_50784</name>
</gene>
<evidence type="ECO:0000313" key="1">
    <source>
        <dbReference type="EMBL" id="GAJ08737.1"/>
    </source>
</evidence>
<feature type="non-terminal residue" evidence="1">
    <location>
        <position position="243"/>
    </location>
</feature>
<proteinExistence type="predicted"/>